<sequence length="604" mass="67821">MAVSFLRHRWQKIVAGIAVALAILVLVVVLFLDSFLTGKLSAKLKEAVLKGTDSLYHIDFAEADLHVFTGTVVLHDISFMPDTAVYHQLQKDDKGPNNLYELRVKRLKVSGVHALNIWLKKEMEVDLVSLKDPEIYISKYTNKPHKPATKDKRTLYQKISKSFKFIHVKAINLNGITLTYRNKSGPKPSVSVLKQMDVQANDLLIDSATQADTSRTLYCRDIVTELKNYTGRSAGGLYTYKIKSIKLSTKNDRLLVAGIDVMPLDVKTYFEKSQDDRFTLHFDDVIAENFDYRTFGRRQGLNAAKVTLGKGLFNIFTNPNSKLKTGDRLVTFPNWAIRQLKTSLEIDTLQIKNLDVNYSEHKQESGKTGTVKFMHTIGSFYNISNKKELLAKNPLCRVNLTSRFMGKAKLALGFTFNLADKAYSYSYKGHLGAMDLVDVNSAVMPLGLVKITSGQLKSLDFNISSTQKVSKGRVTFLYNDLKVDVLKPDDEKGYAKKGIISLLANTFILKKDNPDDGKAIPRIADVAFIRPANFPFFKTVWFTLLSGLKAGAGVGKADEKQPGQPVTAREQKEQEKALKKAKKNKDKEDKKFRKKVQDKAAGKQ</sequence>
<feature type="transmembrane region" description="Helical" evidence="2">
    <location>
        <begin position="12"/>
        <end position="32"/>
    </location>
</feature>
<dbReference type="RefSeq" id="WP_259090518.1">
    <property type="nucleotide sequence ID" value="NZ_BAAAZC010000004.1"/>
</dbReference>
<feature type="compositionally biased region" description="Basic and acidic residues" evidence="1">
    <location>
        <begin position="585"/>
        <end position="604"/>
    </location>
</feature>
<organism evidence="3 4">
    <name type="scientific">Mucilaginibacter dorajii</name>
    <dbReference type="NCBI Taxonomy" id="692994"/>
    <lineage>
        <taxon>Bacteria</taxon>
        <taxon>Pseudomonadati</taxon>
        <taxon>Bacteroidota</taxon>
        <taxon>Sphingobacteriia</taxon>
        <taxon>Sphingobacteriales</taxon>
        <taxon>Sphingobacteriaceae</taxon>
        <taxon>Mucilaginibacter</taxon>
    </lineage>
</organism>
<dbReference type="EMBL" id="BAAAZC010000004">
    <property type="protein sequence ID" value="GAA3959187.1"/>
    <property type="molecule type" value="Genomic_DNA"/>
</dbReference>
<keyword evidence="4" id="KW-1185">Reference proteome</keyword>
<comment type="caution">
    <text evidence="3">The sequence shown here is derived from an EMBL/GenBank/DDBJ whole genome shotgun (WGS) entry which is preliminary data.</text>
</comment>
<evidence type="ECO:0000256" key="1">
    <source>
        <dbReference type="SAM" id="MobiDB-lite"/>
    </source>
</evidence>
<evidence type="ECO:0000313" key="4">
    <source>
        <dbReference type="Proteomes" id="UP001500742"/>
    </source>
</evidence>
<keyword evidence="2" id="KW-0472">Membrane</keyword>
<protein>
    <recommendedName>
        <fullName evidence="5">AsmA-like C-terminal domain-containing protein</fullName>
    </recommendedName>
</protein>
<feature type="compositionally biased region" description="Basic and acidic residues" evidence="1">
    <location>
        <begin position="569"/>
        <end position="578"/>
    </location>
</feature>
<keyword evidence="2" id="KW-0812">Transmembrane</keyword>
<feature type="region of interest" description="Disordered" evidence="1">
    <location>
        <begin position="553"/>
        <end position="604"/>
    </location>
</feature>
<dbReference type="Proteomes" id="UP001500742">
    <property type="component" value="Unassembled WGS sequence"/>
</dbReference>
<reference evidence="4" key="1">
    <citation type="journal article" date="2019" name="Int. J. Syst. Evol. Microbiol.">
        <title>The Global Catalogue of Microorganisms (GCM) 10K type strain sequencing project: providing services to taxonomists for standard genome sequencing and annotation.</title>
        <authorList>
            <consortium name="The Broad Institute Genomics Platform"/>
            <consortium name="The Broad Institute Genome Sequencing Center for Infectious Disease"/>
            <person name="Wu L."/>
            <person name="Ma J."/>
        </authorList>
    </citation>
    <scope>NUCLEOTIDE SEQUENCE [LARGE SCALE GENOMIC DNA]</scope>
    <source>
        <strain evidence="4">JCM 16601</strain>
    </source>
</reference>
<gene>
    <name evidence="3" type="ORF">GCM10022210_03270</name>
</gene>
<evidence type="ECO:0000313" key="3">
    <source>
        <dbReference type="EMBL" id="GAA3959187.1"/>
    </source>
</evidence>
<accession>A0ABP7P4W6</accession>
<evidence type="ECO:0000256" key="2">
    <source>
        <dbReference type="SAM" id="Phobius"/>
    </source>
</evidence>
<evidence type="ECO:0008006" key="5">
    <source>
        <dbReference type="Google" id="ProtNLM"/>
    </source>
</evidence>
<keyword evidence="2" id="KW-1133">Transmembrane helix</keyword>
<name>A0ABP7P4W6_9SPHI</name>
<proteinExistence type="predicted"/>